<evidence type="ECO:0008006" key="4">
    <source>
        <dbReference type="Google" id="ProtNLM"/>
    </source>
</evidence>
<gene>
    <name evidence="2" type="ORF">DMC30DRAFT_390453</name>
</gene>
<feature type="compositionally biased region" description="Low complexity" evidence="1">
    <location>
        <begin position="114"/>
        <end position="150"/>
    </location>
</feature>
<feature type="region of interest" description="Disordered" evidence="1">
    <location>
        <begin position="1"/>
        <end position="157"/>
    </location>
</feature>
<evidence type="ECO:0000256" key="1">
    <source>
        <dbReference type="SAM" id="MobiDB-lite"/>
    </source>
</evidence>
<sequence>MLARLRRTHAPPPGIHEPPPPPPPAAARREKEHRWLRSIGRSGAAERQAQSRTEGEGDGRVAGASRLPAPSIRSSRSTGSFRLFGGTRTGAGREGGGTAGEVAAAQAHSAKGKPSPAAPSSRPSSSPRQGLYPSRAPHPGSSSSSSFASADARLSPQAQPVTLAQRLQELAVATADGLLDEDEYRILRGQLFESSAAAAASASGTGGGAAWPDLQRLSEGTLAVPSLRRLEREAKRGASPRFAASILRCSMRRRDPDDLAHLQRRPTSRRLAPSPRP</sequence>
<feature type="compositionally biased region" description="Gly residues" evidence="1">
    <location>
        <begin position="87"/>
        <end position="99"/>
    </location>
</feature>
<evidence type="ECO:0000313" key="3">
    <source>
        <dbReference type="Proteomes" id="UP000311382"/>
    </source>
</evidence>
<keyword evidence="3" id="KW-1185">Reference proteome</keyword>
<proteinExistence type="predicted"/>
<dbReference type="AlphaFoldDB" id="A0A5C5G3V6"/>
<comment type="caution">
    <text evidence="2">The sequence shown here is derived from an EMBL/GenBank/DDBJ whole genome shotgun (WGS) entry which is preliminary data.</text>
</comment>
<dbReference type="EMBL" id="SOZI01000015">
    <property type="protein sequence ID" value="TNY23139.1"/>
    <property type="molecule type" value="Genomic_DNA"/>
</dbReference>
<reference evidence="2 3" key="1">
    <citation type="submission" date="2019-03" db="EMBL/GenBank/DDBJ databases">
        <title>Rhodosporidium diobovatum UCD-FST 08-225 genome sequencing, assembly, and annotation.</title>
        <authorList>
            <person name="Fakankun I.U."/>
            <person name="Fristensky B."/>
            <person name="Levin D.B."/>
        </authorList>
    </citation>
    <scope>NUCLEOTIDE SEQUENCE [LARGE SCALE GENOMIC DNA]</scope>
    <source>
        <strain evidence="2 3">UCD-FST 08-225</strain>
    </source>
</reference>
<feature type="region of interest" description="Disordered" evidence="1">
    <location>
        <begin position="255"/>
        <end position="277"/>
    </location>
</feature>
<dbReference type="Proteomes" id="UP000311382">
    <property type="component" value="Unassembled WGS sequence"/>
</dbReference>
<accession>A0A5C5G3V6</accession>
<name>A0A5C5G3V6_9BASI</name>
<feature type="compositionally biased region" description="Pro residues" evidence="1">
    <location>
        <begin position="10"/>
        <end position="25"/>
    </location>
</feature>
<protein>
    <recommendedName>
        <fullName evidence="4">SHOCT domain-containing protein</fullName>
    </recommendedName>
</protein>
<dbReference type="STRING" id="5288.A0A5C5G3V6"/>
<evidence type="ECO:0000313" key="2">
    <source>
        <dbReference type="EMBL" id="TNY23139.1"/>
    </source>
</evidence>
<organism evidence="2 3">
    <name type="scientific">Rhodotorula diobovata</name>
    <dbReference type="NCBI Taxonomy" id="5288"/>
    <lineage>
        <taxon>Eukaryota</taxon>
        <taxon>Fungi</taxon>
        <taxon>Dikarya</taxon>
        <taxon>Basidiomycota</taxon>
        <taxon>Pucciniomycotina</taxon>
        <taxon>Microbotryomycetes</taxon>
        <taxon>Sporidiobolales</taxon>
        <taxon>Sporidiobolaceae</taxon>
        <taxon>Rhodotorula</taxon>
    </lineage>
</organism>
<dbReference type="OrthoDB" id="3367070at2759"/>